<keyword evidence="4" id="KW-1185">Reference proteome</keyword>
<dbReference type="Pfam" id="PF00665">
    <property type="entry name" value="rve"/>
    <property type="match status" value="1"/>
</dbReference>
<feature type="region of interest" description="Disordered" evidence="1">
    <location>
        <begin position="100"/>
        <end position="120"/>
    </location>
</feature>
<dbReference type="PANTHER" id="PTHR46889:SF5">
    <property type="entry name" value="INTEGRASE PROTEIN"/>
    <property type="match status" value="1"/>
</dbReference>
<evidence type="ECO:0000313" key="4">
    <source>
        <dbReference type="Proteomes" id="UP001217485"/>
    </source>
</evidence>
<evidence type="ECO:0000256" key="1">
    <source>
        <dbReference type="SAM" id="MobiDB-lite"/>
    </source>
</evidence>
<dbReference type="EMBL" id="JAQNDK010000004">
    <property type="protein sequence ID" value="MDC0683446.1"/>
    <property type="molecule type" value="Genomic_DNA"/>
</dbReference>
<feature type="region of interest" description="Disordered" evidence="1">
    <location>
        <begin position="30"/>
        <end position="52"/>
    </location>
</feature>
<dbReference type="PROSITE" id="PS50994">
    <property type="entry name" value="INTEGRASE"/>
    <property type="match status" value="1"/>
</dbReference>
<dbReference type="InterPro" id="IPR007069">
    <property type="entry name" value="Transposase_32"/>
</dbReference>
<protein>
    <submittedName>
        <fullName evidence="3">Transposase</fullName>
    </submittedName>
</protein>
<dbReference type="Gene3D" id="3.30.420.10">
    <property type="entry name" value="Ribonuclease H-like superfamily/Ribonuclease H"/>
    <property type="match status" value="1"/>
</dbReference>
<dbReference type="PANTHER" id="PTHR46889">
    <property type="entry name" value="TRANSPOSASE INSF FOR INSERTION SEQUENCE IS3B-RELATED"/>
    <property type="match status" value="1"/>
</dbReference>
<dbReference type="SUPFAM" id="SSF46689">
    <property type="entry name" value="Homeodomain-like"/>
    <property type="match status" value="1"/>
</dbReference>
<evidence type="ECO:0000259" key="2">
    <source>
        <dbReference type="PROSITE" id="PS50994"/>
    </source>
</evidence>
<reference evidence="3 4" key="1">
    <citation type="submission" date="2023-01" db="EMBL/GenBank/DDBJ databases">
        <title>Minimal conservation of predation-associated metabolite biosynthetic gene clusters underscores biosynthetic potential of Myxococcota including descriptions for ten novel species: Archangium lansinium sp. nov., Myxococcus landrumus sp. nov., Nannocystis bai.</title>
        <authorList>
            <person name="Ahearne A."/>
            <person name="Stevens C."/>
            <person name="Dowd S."/>
        </authorList>
    </citation>
    <scope>NUCLEOTIDE SEQUENCE [LARGE SCALE GENOMIC DNA]</scope>
    <source>
        <strain evidence="3 4">WIWO2</strain>
    </source>
</reference>
<dbReference type="InterPro" id="IPR050900">
    <property type="entry name" value="Transposase_IS3/IS150/IS904"/>
</dbReference>
<dbReference type="Pfam" id="PF04986">
    <property type="entry name" value="Y2_Tnp"/>
    <property type="match status" value="1"/>
</dbReference>
<dbReference type="InterPro" id="IPR012337">
    <property type="entry name" value="RNaseH-like_sf"/>
</dbReference>
<accession>A0ABT5CAI7</accession>
<comment type="caution">
    <text evidence="3">The sequence shown here is derived from an EMBL/GenBank/DDBJ whole genome shotgun (WGS) entry which is preliminary data.</text>
</comment>
<dbReference type="Proteomes" id="UP001217485">
    <property type="component" value="Unassembled WGS sequence"/>
</dbReference>
<organism evidence="3 4">
    <name type="scientific">Sorangium atrum</name>
    <dbReference type="NCBI Taxonomy" id="2995308"/>
    <lineage>
        <taxon>Bacteria</taxon>
        <taxon>Pseudomonadati</taxon>
        <taxon>Myxococcota</taxon>
        <taxon>Polyangia</taxon>
        <taxon>Polyangiales</taxon>
        <taxon>Polyangiaceae</taxon>
        <taxon>Sorangium</taxon>
    </lineage>
</organism>
<gene>
    <name evidence="3" type="ORF">POL72_37295</name>
</gene>
<evidence type="ECO:0000313" key="3">
    <source>
        <dbReference type="EMBL" id="MDC0683446.1"/>
    </source>
</evidence>
<feature type="domain" description="Integrase catalytic" evidence="2">
    <location>
        <begin position="120"/>
        <end position="237"/>
    </location>
</feature>
<dbReference type="InterPro" id="IPR001584">
    <property type="entry name" value="Integrase_cat-core"/>
</dbReference>
<dbReference type="InterPro" id="IPR009057">
    <property type="entry name" value="Homeodomain-like_sf"/>
</dbReference>
<name>A0ABT5CAI7_9BACT</name>
<dbReference type="InterPro" id="IPR036397">
    <property type="entry name" value="RNaseH_sf"/>
</dbReference>
<proteinExistence type="predicted"/>
<dbReference type="SUPFAM" id="SSF53098">
    <property type="entry name" value="Ribonuclease H-like"/>
    <property type="match status" value="1"/>
</dbReference>
<dbReference type="RefSeq" id="WP_272101587.1">
    <property type="nucleotide sequence ID" value="NZ_JAQNDK010000004.1"/>
</dbReference>
<sequence>MDVIEELDDPHVPIAQACATLGVSRATLYRQTQPARPPALRGPVPSPRRLSDPERQTVLDVLHSDEFVDQPPPEVYATLLSRGVYHASIRTMYRLLAASGESGERRAQRGPTKHAKPTLTATAPNQIWTWDITKLRGPLPGVFYCLYVVLDLFSRMTVGWLLAERESAELAEHLFAETVARHGVEPGSLTVHADRGSAMRSEGLAQLLGSLGVVRSFSRPHVSDDNAFSESQFKTLKYQPDYPDRFASLAHARFEAKRRRPLTVELDGFNVEAAVRIEGYDDEGRERLVRYCARPCFALERLSILRDGRVAYQVKYPRRKGTHRVMTPIVFFARLAALVPPPRHPLVRYHGVLAPHAKQRSLVVPKATGKARKGEQRAGADSAGSDDKKKTTTITPLPARQAPKGPARGMETP</sequence>
<feature type="region of interest" description="Disordered" evidence="1">
    <location>
        <begin position="360"/>
        <end position="413"/>
    </location>
</feature>